<dbReference type="InterPro" id="IPR011004">
    <property type="entry name" value="Trimer_LpxA-like_sf"/>
</dbReference>
<protein>
    <recommendedName>
        <fullName evidence="2">Acetyltransferase</fullName>
    </recommendedName>
</protein>
<proteinExistence type="predicted"/>
<reference evidence="1" key="1">
    <citation type="submission" date="2015-10" db="EMBL/GenBank/DDBJ databases">
        <authorList>
            <person name="Gilbert D.G."/>
        </authorList>
    </citation>
    <scope>NUCLEOTIDE SEQUENCE</scope>
    <source>
        <strain evidence="1">3c6</strain>
    </source>
</reference>
<organism evidence="1">
    <name type="scientific">Limosilactobacillus reuteri</name>
    <name type="common">Lactobacillus reuteri</name>
    <dbReference type="NCBI Taxonomy" id="1598"/>
    <lineage>
        <taxon>Bacteria</taxon>
        <taxon>Bacillati</taxon>
        <taxon>Bacillota</taxon>
        <taxon>Bacilli</taxon>
        <taxon>Lactobacillales</taxon>
        <taxon>Lactobacillaceae</taxon>
        <taxon>Limosilactobacillus</taxon>
    </lineage>
</organism>
<evidence type="ECO:0000313" key="1">
    <source>
        <dbReference type="EMBL" id="CUR38068.1"/>
    </source>
</evidence>
<dbReference type="AlphaFoldDB" id="A0A0U5KCS7"/>
<dbReference type="EMBL" id="LN887307">
    <property type="protein sequence ID" value="CUR38068.1"/>
    <property type="molecule type" value="Genomic_DNA"/>
</dbReference>
<accession>A0A0U5KCS7</accession>
<name>A0A0U5KCS7_LIMRT</name>
<dbReference type="SUPFAM" id="SSF51161">
    <property type="entry name" value="Trimeric LpxA-like enzymes"/>
    <property type="match status" value="1"/>
</dbReference>
<dbReference type="Gene3D" id="2.160.10.10">
    <property type="entry name" value="Hexapeptide repeat proteins"/>
    <property type="match status" value="1"/>
</dbReference>
<sequence length="44" mass="4747">MLKGATIGDNCVIAAGSIISSSIPSDSIVKRNTNFYVEKIQYKN</sequence>
<evidence type="ECO:0008006" key="2">
    <source>
        <dbReference type="Google" id="ProtNLM"/>
    </source>
</evidence>
<gene>
    <name evidence="1" type="ORF">LRLP16767_LR3C6_00020</name>
</gene>